<gene>
    <name evidence="9" type="ORF">AMD01_23085</name>
</gene>
<dbReference type="GO" id="GO:0006518">
    <property type="term" value="P:peptide metabolic process"/>
    <property type="evidence" value="ECO:0007669"/>
    <property type="project" value="TreeGrafter"/>
</dbReference>
<dbReference type="GO" id="GO:0006508">
    <property type="term" value="P:proteolysis"/>
    <property type="evidence" value="ECO:0007669"/>
    <property type="project" value="UniProtKB-KW"/>
</dbReference>
<proteinExistence type="inferred from homology"/>
<dbReference type="Pfam" id="PF08439">
    <property type="entry name" value="Peptidase_M3_N"/>
    <property type="match status" value="1"/>
</dbReference>
<dbReference type="EMBL" id="LILC01000037">
    <property type="protein sequence ID" value="KOO37407.1"/>
    <property type="molecule type" value="Genomic_DNA"/>
</dbReference>
<dbReference type="Gene3D" id="1.10.1370.20">
    <property type="entry name" value="Oligoendopeptidase f, C-terminal domain"/>
    <property type="match status" value="1"/>
</dbReference>
<evidence type="ECO:0000256" key="6">
    <source>
        <dbReference type="RuleBase" id="RU368091"/>
    </source>
</evidence>
<evidence type="ECO:0000313" key="9">
    <source>
        <dbReference type="EMBL" id="KOO37407.1"/>
    </source>
</evidence>
<dbReference type="PATRIC" id="fig|284581.3.peg.3477"/>
<evidence type="ECO:0000256" key="2">
    <source>
        <dbReference type="ARBA" id="ARBA00022723"/>
    </source>
</evidence>
<dbReference type="STRING" id="284581.AMD01_23085"/>
<evidence type="ECO:0000256" key="4">
    <source>
        <dbReference type="ARBA" id="ARBA00022833"/>
    </source>
</evidence>
<dbReference type="EC" id="3.4.24.-" evidence="6"/>
<keyword evidence="2 6" id="KW-0479">Metal-binding</keyword>
<evidence type="ECO:0000256" key="3">
    <source>
        <dbReference type="ARBA" id="ARBA00022801"/>
    </source>
</evidence>
<evidence type="ECO:0000313" key="10">
    <source>
        <dbReference type="Proteomes" id="UP000037558"/>
    </source>
</evidence>
<dbReference type="Gene3D" id="1.10.287.830">
    <property type="entry name" value="putative peptidase helix hairpin domain like"/>
    <property type="match status" value="1"/>
</dbReference>
<dbReference type="PANTHER" id="PTHR11804">
    <property type="entry name" value="PROTEASE M3 THIMET OLIGOPEPTIDASE-RELATED"/>
    <property type="match status" value="1"/>
</dbReference>
<comment type="cofactor">
    <cofactor evidence="6">
        <name>Zn(2+)</name>
        <dbReference type="ChEBI" id="CHEBI:29105"/>
    </cofactor>
    <text evidence="6">Binds 1 zinc ion.</text>
</comment>
<dbReference type="PANTHER" id="PTHR11804:SF84">
    <property type="entry name" value="SACCHAROLYSIN"/>
    <property type="match status" value="1"/>
</dbReference>
<keyword evidence="1 6" id="KW-0645">Protease</keyword>
<dbReference type="InterPro" id="IPR013647">
    <property type="entry name" value="OligopepF_N_dom"/>
</dbReference>
<feature type="domain" description="Peptidase M3A/M3B catalytic" evidence="7">
    <location>
        <begin position="222"/>
        <end position="603"/>
    </location>
</feature>
<dbReference type="InterPro" id="IPR001567">
    <property type="entry name" value="Pept_M3A_M3B_dom"/>
</dbReference>
<keyword evidence="5 6" id="KW-0482">Metalloprotease</keyword>
<comment type="function">
    <text evidence="6">Has oligopeptidase activity and degrades a variety of small bioactive peptides.</text>
</comment>
<comment type="caution">
    <text evidence="9">The sequence shown here is derived from an EMBL/GenBank/DDBJ whole genome shotgun (WGS) entry which is preliminary data.</text>
</comment>
<accession>A0A0M0KFQ9</accession>
<dbReference type="GO" id="GO:0046872">
    <property type="term" value="F:metal ion binding"/>
    <property type="evidence" value="ECO:0007669"/>
    <property type="project" value="UniProtKB-UniRule"/>
</dbReference>
<dbReference type="GO" id="GO:0004222">
    <property type="term" value="F:metalloendopeptidase activity"/>
    <property type="evidence" value="ECO:0007669"/>
    <property type="project" value="UniProtKB-UniRule"/>
</dbReference>
<dbReference type="Pfam" id="PF01432">
    <property type="entry name" value="Peptidase_M3"/>
    <property type="match status" value="1"/>
</dbReference>
<dbReference type="SUPFAM" id="SSF55486">
    <property type="entry name" value="Metalloproteases ('zincins'), catalytic domain"/>
    <property type="match status" value="1"/>
</dbReference>
<dbReference type="InterPro" id="IPR042088">
    <property type="entry name" value="OligoPept_F_C"/>
</dbReference>
<dbReference type="Proteomes" id="UP000037558">
    <property type="component" value="Unassembled WGS sequence"/>
</dbReference>
<dbReference type="NCBIfam" id="TIGR00181">
    <property type="entry name" value="pepF"/>
    <property type="match status" value="1"/>
</dbReference>
<evidence type="ECO:0000259" key="8">
    <source>
        <dbReference type="Pfam" id="PF08439"/>
    </source>
</evidence>
<evidence type="ECO:0000256" key="1">
    <source>
        <dbReference type="ARBA" id="ARBA00022670"/>
    </source>
</evidence>
<dbReference type="Gene3D" id="1.20.140.70">
    <property type="entry name" value="Oligopeptidase f, N-terminal domain"/>
    <property type="match status" value="1"/>
</dbReference>
<organism evidence="9 10">
    <name type="scientific">Priestia koreensis</name>
    <dbReference type="NCBI Taxonomy" id="284581"/>
    <lineage>
        <taxon>Bacteria</taxon>
        <taxon>Bacillati</taxon>
        <taxon>Bacillota</taxon>
        <taxon>Bacilli</taxon>
        <taxon>Bacillales</taxon>
        <taxon>Bacillaceae</taxon>
        <taxon>Priestia</taxon>
    </lineage>
</organism>
<evidence type="ECO:0000256" key="5">
    <source>
        <dbReference type="ARBA" id="ARBA00023049"/>
    </source>
</evidence>
<protein>
    <recommendedName>
        <fullName evidence="6">Oligopeptidase F</fullName>
        <ecNumber evidence="6">3.4.24.-</ecNumber>
    </recommendedName>
</protein>
<evidence type="ECO:0000259" key="7">
    <source>
        <dbReference type="Pfam" id="PF01432"/>
    </source>
</evidence>
<name>A0A0M0KFQ9_9BACI</name>
<dbReference type="InterPro" id="IPR045090">
    <property type="entry name" value="Pept_M3A_M3B"/>
</dbReference>
<dbReference type="CDD" id="cd09608">
    <property type="entry name" value="M3B_PepF"/>
    <property type="match status" value="1"/>
</dbReference>
<keyword evidence="4 6" id="KW-0862">Zinc</keyword>
<keyword evidence="10" id="KW-1185">Reference proteome</keyword>
<sequence length="617" mass="70872">MATVCLLLQVGATTSNGAEVNPQYENRSDIPSQYTWKLEEIYPNQKAWDKDVKSVVSQADQFYHYKGTLSKSASHLKNILEQYSTIMRKHDKIYIYASLKLHTNSSNAKLQSSTDQADHMSMNVMEKTSWLYTDISKLPMKKLKTYIDDPQLSAYKYVLEEMLRTKEHTLPEKMEELLLKTAPIASVPESTFTMLEKDIPFPSFMAASKTALPLNRFNYSTYMESSDRVIREKAFQTYYHTLKQYQDTFAQTLGGQVKASNAYAKIRHYPNAIAASLDSNNIPVRVYGGLIQSVHRGLPLLHRYMAVKKQLLHVSPMHMYDLRAPLSKKDNQYVSFEEAKKRVIDGLSIWGEDYTDVLTKAFNERWIDVYSTQDKHGGAYQWGSYDTHPYVLLNYRGTNDDISTIAHELGHAMQSYYTKKAQPYLTAGYPTFLAEIASTMNEQLLWHDTYKKAKTKEEKIALLCDRLEGFRTTLFRQTQFAEFEKIIHEKDQQGESLNAEAMSKVYLELNKKYYGPSIVSDPEIAVEWAKIPHLYNNFYVYQYATSFAASIDLTEQILKEGRPAINRIHHHLLTAGGSENPLSVLKKSGVDMSTDQPIREAMKAFDETLTELENLLK</sequence>
<dbReference type="InterPro" id="IPR004438">
    <property type="entry name" value="Peptidase_M3B"/>
</dbReference>
<keyword evidence="3 6" id="KW-0378">Hydrolase</keyword>
<comment type="similarity">
    <text evidence="6">Belongs to the peptidase M3B family.</text>
</comment>
<feature type="domain" description="Oligopeptidase F N-terminal" evidence="8">
    <location>
        <begin position="135"/>
        <end position="195"/>
    </location>
</feature>
<dbReference type="AlphaFoldDB" id="A0A0M0KFQ9"/>
<reference evidence="10" key="1">
    <citation type="submission" date="2015-08" db="EMBL/GenBank/DDBJ databases">
        <title>Fjat-14210 dsm16467.</title>
        <authorList>
            <person name="Liu B."/>
            <person name="Wang J."/>
            <person name="Zhu Y."/>
            <person name="Liu G."/>
            <person name="Chen Q."/>
            <person name="Chen Z."/>
            <person name="Lan J."/>
            <person name="Che J."/>
            <person name="Ge C."/>
            <person name="Shi H."/>
            <person name="Pan Z."/>
            <person name="Liu X."/>
        </authorList>
    </citation>
    <scope>NUCLEOTIDE SEQUENCE [LARGE SCALE GENOMIC DNA]</scope>
    <source>
        <strain evidence="10">DSM 16467</strain>
    </source>
</reference>